<keyword evidence="10" id="KW-0762">Sugar transport</keyword>
<feature type="domain" description="Major facilitator superfamily (MFS) profile" evidence="9">
    <location>
        <begin position="35"/>
        <end position="474"/>
    </location>
</feature>
<reference evidence="10" key="1">
    <citation type="submission" date="2010-05" db="EMBL/GenBank/DDBJ databases">
        <title>The Genome Sequence of Magnaporthe poae strain ATCC 64411.</title>
        <authorList>
            <consortium name="The Broad Institute Genome Sequencing Platform"/>
            <consortium name="Broad Institute Genome Sequencing Center for Infectious Disease"/>
            <person name="Ma L.-J."/>
            <person name="Dead R."/>
            <person name="Young S."/>
            <person name="Zeng Q."/>
            <person name="Koehrsen M."/>
            <person name="Alvarado L."/>
            <person name="Berlin A."/>
            <person name="Chapman S.B."/>
            <person name="Chen Z."/>
            <person name="Freedman E."/>
            <person name="Gellesch M."/>
            <person name="Goldberg J."/>
            <person name="Griggs A."/>
            <person name="Gujja S."/>
            <person name="Heilman E.R."/>
            <person name="Heiman D."/>
            <person name="Hepburn T."/>
            <person name="Howarth C."/>
            <person name="Jen D."/>
            <person name="Larson L."/>
            <person name="Mehta T."/>
            <person name="Neiman D."/>
            <person name="Pearson M."/>
            <person name="Roberts A."/>
            <person name="Saif S."/>
            <person name="Shea T."/>
            <person name="Shenoy N."/>
            <person name="Sisk P."/>
            <person name="Stolte C."/>
            <person name="Sykes S."/>
            <person name="Walk T."/>
            <person name="White J."/>
            <person name="Yandava C."/>
            <person name="Haas B."/>
            <person name="Nusbaum C."/>
            <person name="Birren B."/>
        </authorList>
    </citation>
    <scope>NUCLEOTIDE SEQUENCE</scope>
    <source>
        <strain evidence="10">ATCC 64411</strain>
    </source>
</reference>
<keyword evidence="3" id="KW-0813">Transport</keyword>
<dbReference type="InterPro" id="IPR020846">
    <property type="entry name" value="MFS_dom"/>
</dbReference>
<dbReference type="OrthoDB" id="6133115at2759"/>
<feature type="transmembrane region" description="Helical" evidence="8">
    <location>
        <begin position="30"/>
        <end position="52"/>
    </location>
</feature>
<dbReference type="Gene3D" id="1.20.1250.20">
    <property type="entry name" value="MFS general substrate transporter like domains"/>
    <property type="match status" value="1"/>
</dbReference>
<dbReference type="PROSITE" id="PS50850">
    <property type="entry name" value="MFS"/>
    <property type="match status" value="1"/>
</dbReference>
<feature type="transmembrane region" description="Helical" evidence="8">
    <location>
        <begin position="162"/>
        <end position="181"/>
    </location>
</feature>
<protein>
    <submittedName>
        <fullName evidence="10">Glucose transporter HXT1</fullName>
    </submittedName>
</protein>
<organism evidence="11 12">
    <name type="scientific">Magnaporthiopsis poae (strain ATCC 64411 / 73-15)</name>
    <name type="common">Kentucky bluegrass fungus</name>
    <name type="synonym">Magnaporthe poae</name>
    <dbReference type="NCBI Taxonomy" id="644358"/>
    <lineage>
        <taxon>Eukaryota</taxon>
        <taxon>Fungi</taxon>
        <taxon>Dikarya</taxon>
        <taxon>Ascomycota</taxon>
        <taxon>Pezizomycotina</taxon>
        <taxon>Sordariomycetes</taxon>
        <taxon>Sordariomycetidae</taxon>
        <taxon>Magnaporthales</taxon>
        <taxon>Magnaporthaceae</taxon>
        <taxon>Magnaporthiopsis</taxon>
    </lineage>
</organism>
<evidence type="ECO:0000256" key="7">
    <source>
        <dbReference type="SAM" id="MobiDB-lite"/>
    </source>
</evidence>
<feature type="transmembrane region" description="Helical" evidence="8">
    <location>
        <begin position="104"/>
        <end position="122"/>
    </location>
</feature>
<dbReference type="PANTHER" id="PTHR48022">
    <property type="entry name" value="PLASTIDIC GLUCOSE TRANSPORTER 4"/>
    <property type="match status" value="1"/>
</dbReference>
<dbReference type="PANTHER" id="PTHR48022:SF3">
    <property type="entry name" value="HEXOSE TRANSPORTER PROTEIN (AFU_ORTHOLOGUE AFUA_8G04480)-RELATED"/>
    <property type="match status" value="1"/>
</dbReference>
<reference evidence="12" key="2">
    <citation type="submission" date="2010-05" db="EMBL/GenBank/DDBJ databases">
        <title>The genome sequence of Magnaporthe poae strain ATCC 64411.</title>
        <authorList>
            <person name="Ma L.-J."/>
            <person name="Dead R."/>
            <person name="Young S."/>
            <person name="Zeng Q."/>
            <person name="Koehrsen M."/>
            <person name="Alvarado L."/>
            <person name="Berlin A."/>
            <person name="Chapman S.B."/>
            <person name="Chen Z."/>
            <person name="Freedman E."/>
            <person name="Gellesch M."/>
            <person name="Goldberg J."/>
            <person name="Griggs A."/>
            <person name="Gujja S."/>
            <person name="Heilman E.R."/>
            <person name="Heiman D."/>
            <person name="Hepburn T."/>
            <person name="Howarth C."/>
            <person name="Jen D."/>
            <person name="Larson L."/>
            <person name="Mehta T."/>
            <person name="Neiman D."/>
            <person name="Pearson M."/>
            <person name="Roberts A."/>
            <person name="Saif S."/>
            <person name="Shea T."/>
            <person name="Shenoy N."/>
            <person name="Sisk P."/>
            <person name="Stolte C."/>
            <person name="Sykes S."/>
            <person name="Walk T."/>
            <person name="White J."/>
            <person name="Yandava C."/>
            <person name="Haas B."/>
            <person name="Nusbaum C."/>
            <person name="Birren B."/>
        </authorList>
    </citation>
    <scope>NUCLEOTIDE SEQUENCE [LARGE SCALE GENOMIC DNA]</scope>
    <source>
        <strain evidence="12">ATCC 64411 / 73-15</strain>
    </source>
</reference>
<evidence type="ECO:0000256" key="6">
    <source>
        <dbReference type="ARBA" id="ARBA00023136"/>
    </source>
</evidence>
<dbReference type="EMBL" id="GL876966">
    <property type="protein sequence ID" value="KLU81710.1"/>
    <property type="molecule type" value="Genomic_DNA"/>
</dbReference>
<dbReference type="InterPro" id="IPR005828">
    <property type="entry name" value="MFS_sugar_transport-like"/>
</dbReference>
<dbReference type="AlphaFoldDB" id="A0A0C4DLZ2"/>
<evidence type="ECO:0000313" key="10">
    <source>
        <dbReference type="EMBL" id="KLU81710.1"/>
    </source>
</evidence>
<feature type="region of interest" description="Disordered" evidence="7">
    <location>
        <begin position="511"/>
        <end position="532"/>
    </location>
</feature>
<evidence type="ECO:0000259" key="9">
    <source>
        <dbReference type="PROSITE" id="PS50850"/>
    </source>
</evidence>
<feature type="transmembrane region" description="Helical" evidence="8">
    <location>
        <begin position="128"/>
        <end position="150"/>
    </location>
</feature>
<dbReference type="Proteomes" id="UP000011715">
    <property type="component" value="Unassembled WGS sequence"/>
</dbReference>
<evidence type="ECO:0000313" key="12">
    <source>
        <dbReference type="Proteomes" id="UP000011715"/>
    </source>
</evidence>
<reference evidence="11" key="4">
    <citation type="journal article" date="2015" name="G3 (Bethesda)">
        <title>Genome sequences of three phytopathogenic species of the Magnaporthaceae family of fungi.</title>
        <authorList>
            <person name="Okagaki L.H."/>
            <person name="Nunes C.C."/>
            <person name="Sailsbery J."/>
            <person name="Clay B."/>
            <person name="Brown D."/>
            <person name="John T."/>
            <person name="Oh Y."/>
            <person name="Young N."/>
            <person name="Fitzgerald M."/>
            <person name="Haas B.J."/>
            <person name="Zeng Q."/>
            <person name="Young S."/>
            <person name="Adiconis X."/>
            <person name="Fan L."/>
            <person name="Levin J.Z."/>
            <person name="Mitchell T.K."/>
            <person name="Okubara P.A."/>
            <person name="Farman M.L."/>
            <person name="Kohn L.M."/>
            <person name="Birren B."/>
            <person name="Ma L.-J."/>
            <person name="Dean R.A."/>
        </authorList>
    </citation>
    <scope>NUCLEOTIDE SEQUENCE</scope>
    <source>
        <strain evidence="11">ATCC 64411 / 73-15</strain>
    </source>
</reference>
<reference evidence="11" key="5">
    <citation type="submission" date="2015-06" db="UniProtKB">
        <authorList>
            <consortium name="EnsemblFungi"/>
        </authorList>
    </citation>
    <scope>IDENTIFICATION</scope>
    <source>
        <strain evidence="11">ATCC 64411</strain>
    </source>
</reference>
<proteinExistence type="inferred from homology"/>
<feature type="compositionally biased region" description="Polar residues" evidence="7">
    <location>
        <begin position="521"/>
        <end position="531"/>
    </location>
</feature>
<keyword evidence="6 8" id="KW-0472">Membrane</keyword>
<dbReference type="InterPro" id="IPR005829">
    <property type="entry name" value="Sugar_transporter_CS"/>
</dbReference>
<dbReference type="eggNOG" id="KOG0254">
    <property type="taxonomic scope" value="Eukaryota"/>
</dbReference>
<feature type="transmembrane region" description="Helical" evidence="8">
    <location>
        <begin position="422"/>
        <end position="443"/>
    </location>
</feature>
<comment type="similarity">
    <text evidence="2">Belongs to the major facilitator superfamily. Sugar transporter (TC 2.A.1.1) family.</text>
</comment>
<feature type="transmembrane region" description="Helical" evidence="8">
    <location>
        <begin position="351"/>
        <end position="370"/>
    </location>
</feature>
<dbReference type="OMA" id="EIAYPAH"/>
<sequence>MRGQERSVGHELAQVLPKDGKRWWQKPEHLKLNICLGVLMFLTSSNGFDGSIMNGLLALPQWRTFMANPTGAWLGFINAIYSLGAAVTYPVAALVSNKWGRKSGIWMSIVTAVIGTVVQTAAPNEAAFIAGRFIMGLSQGFSVGGPLLIAEVAYPTERGIISNLYNCGWYVGAVVAAWATFGTRTFESSASWRIPSGLMALLPMLVIPALWVVDESPRWLVSVGRGDEARRNLAKSHIGSEADVDHPLIAFEMAEIEQTIAAEREAKESTSWSDLWSTPGNRHRLWISISIGFFAQFVGNGVVSYYLALVLDSVGIKGVTEQTLIAALIQVWNLLWSSGASFLIDRVGRKPLFLLSGTIMLVSYIIITGLSGGFAETKNTHTGIAVVPFLFIYFLGYDISLTPLLVSYPVEIWPYALRARGLSVTLLTTVFVLFFNTFVNPIALDAIGWKYYIVFVAVLVAFLLSVYFTYPETRGRTLENMAELFDGEGAAVAHVTAEQMLVNAKVDEPLPPYSKKAPTSDGLTQEASATVGSEHIEQIARLSSSDEDLKKKEGGDEKQ</sequence>
<dbReference type="PROSITE" id="PS00216">
    <property type="entry name" value="SUGAR_TRANSPORT_1"/>
    <property type="match status" value="1"/>
</dbReference>
<dbReference type="FunFam" id="1.20.1250.20:FF:000134">
    <property type="entry name" value="MFS sugar transporter protein"/>
    <property type="match status" value="1"/>
</dbReference>
<name>A0A0C4DLZ2_MAGP6</name>
<dbReference type="GO" id="GO:0005351">
    <property type="term" value="F:carbohydrate:proton symporter activity"/>
    <property type="evidence" value="ECO:0007669"/>
    <property type="project" value="TreeGrafter"/>
</dbReference>
<dbReference type="VEuPathDB" id="FungiDB:MAPG_00794"/>
<dbReference type="Pfam" id="PF00083">
    <property type="entry name" value="Sugar_tr"/>
    <property type="match status" value="1"/>
</dbReference>
<feature type="transmembrane region" description="Helical" evidence="8">
    <location>
        <begin position="193"/>
        <end position="213"/>
    </location>
</feature>
<gene>
    <name evidence="10" type="ORF">MAPG_00794</name>
</gene>
<evidence type="ECO:0000256" key="5">
    <source>
        <dbReference type="ARBA" id="ARBA00022989"/>
    </source>
</evidence>
<evidence type="ECO:0000256" key="1">
    <source>
        <dbReference type="ARBA" id="ARBA00004141"/>
    </source>
</evidence>
<keyword evidence="12" id="KW-1185">Reference proteome</keyword>
<evidence type="ECO:0000256" key="4">
    <source>
        <dbReference type="ARBA" id="ARBA00022692"/>
    </source>
</evidence>
<feature type="transmembrane region" description="Helical" evidence="8">
    <location>
        <begin position="285"/>
        <end position="311"/>
    </location>
</feature>
<dbReference type="GO" id="GO:0016020">
    <property type="term" value="C:membrane"/>
    <property type="evidence" value="ECO:0007669"/>
    <property type="project" value="UniProtKB-SubCell"/>
</dbReference>
<evidence type="ECO:0000256" key="8">
    <source>
        <dbReference type="SAM" id="Phobius"/>
    </source>
</evidence>
<dbReference type="SUPFAM" id="SSF103473">
    <property type="entry name" value="MFS general substrate transporter"/>
    <property type="match status" value="1"/>
</dbReference>
<keyword evidence="5 8" id="KW-1133">Transmembrane helix</keyword>
<dbReference type="InterPro" id="IPR036259">
    <property type="entry name" value="MFS_trans_sf"/>
</dbReference>
<evidence type="ECO:0000313" key="11">
    <source>
        <dbReference type="EnsemblFungi" id="MAPG_00794T0"/>
    </source>
</evidence>
<dbReference type="InterPro" id="IPR050360">
    <property type="entry name" value="MFS_Sugar_Transporters"/>
</dbReference>
<feature type="transmembrane region" description="Helical" evidence="8">
    <location>
        <begin position="449"/>
        <end position="470"/>
    </location>
</feature>
<feature type="transmembrane region" description="Helical" evidence="8">
    <location>
        <begin position="390"/>
        <end position="410"/>
    </location>
</feature>
<accession>A0A0C4DLZ2</accession>
<reference evidence="10" key="3">
    <citation type="submission" date="2011-03" db="EMBL/GenBank/DDBJ databases">
        <title>Annotation of Magnaporthe poae ATCC 64411.</title>
        <authorList>
            <person name="Ma L.-J."/>
            <person name="Dead R."/>
            <person name="Young S.K."/>
            <person name="Zeng Q."/>
            <person name="Gargeya S."/>
            <person name="Fitzgerald M."/>
            <person name="Haas B."/>
            <person name="Abouelleil A."/>
            <person name="Alvarado L."/>
            <person name="Arachchi H.M."/>
            <person name="Berlin A."/>
            <person name="Brown A."/>
            <person name="Chapman S.B."/>
            <person name="Chen Z."/>
            <person name="Dunbar C."/>
            <person name="Freedman E."/>
            <person name="Gearin G."/>
            <person name="Gellesch M."/>
            <person name="Goldberg J."/>
            <person name="Griggs A."/>
            <person name="Gujja S."/>
            <person name="Heiman D."/>
            <person name="Howarth C."/>
            <person name="Larson L."/>
            <person name="Lui A."/>
            <person name="MacDonald P.J.P."/>
            <person name="Mehta T."/>
            <person name="Montmayeur A."/>
            <person name="Murphy C."/>
            <person name="Neiman D."/>
            <person name="Pearson M."/>
            <person name="Priest M."/>
            <person name="Roberts A."/>
            <person name="Saif S."/>
            <person name="Shea T."/>
            <person name="Shenoy N."/>
            <person name="Sisk P."/>
            <person name="Stolte C."/>
            <person name="Sykes S."/>
            <person name="Yandava C."/>
            <person name="Wortman J."/>
            <person name="Nusbaum C."/>
            <person name="Birren B."/>
        </authorList>
    </citation>
    <scope>NUCLEOTIDE SEQUENCE</scope>
    <source>
        <strain evidence="10">ATCC 64411</strain>
    </source>
</reference>
<feature type="transmembrane region" description="Helical" evidence="8">
    <location>
        <begin position="72"/>
        <end position="92"/>
    </location>
</feature>
<feature type="transmembrane region" description="Helical" evidence="8">
    <location>
        <begin position="323"/>
        <end position="344"/>
    </location>
</feature>
<dbReference type="EMBL" id="ADBL01000185">
    <property type="status" value="NOT_ANNOTATED_CDS"/>
    <property type="molecule type" value="Genomic_DNA"/>
</dbReference>
<evidence type="ECO:0000256" key="3">
    <source>
        <dbReference type="ARBA" id="ARBA00022448"/>
    </source>
</evidence>
<dbReference type="EnsemblFungi" id="MAPG_00794T0">
    <property type="protein sequence ID" value="MAPG_00794T0"/>
    <property type="gene ID" value="MAPG_00794"/>
</dbReference>
<comment type="subcellular location">
    <subcellularLocation>
        <location evidence="1">Membrane</location>
        <topology evidence="1">Multi-pass membrane protein</topology>
    </subcellularLocation>
</comment>
<keyword evidence="4 8" id="KW-0812">Transmembrane</keyword>
<evidence type="ECO:0000256" key="2">
    <source>
        <dbReference type="ARBA" id="ARBA00010992"/>
    </source>
</evidence>